<proteinExistence type="predicted"/>
<accession>A0A3B0TSH7</accession>
<gene>
    <name evidence="1" type="ORF">MNBD_ALPHA09-202</name>
</gene>
<organism evidence="1">
    <name type="scientific">hydrothermal vent metagenome</name>
    <dbReference type="NCBI Taxonomy" id="652676"/>
    <lineage>
        <taxon>unclassified sequences</taxon>
        <taxon>metagenomes</taxon>
        <taxon>ecological metagenomes</taxon>
    </lineage>
</organism>
<evidence type="ECO:0000313" key="1">
    <source>
        <dbReference type="EMBL" id="VAW16377.1"/>
    </source>
</evidence>
<reference evidence="1" key="1">
    <citation type="submission" date="2018-06" db="EMBL/GenBank/DDBJ databases">
        <authorList>
            <person name="Zhirakovskaya E."/>
        </authorList>
    </citation>
    <scope>NUCLEOTIDE SEQUENCE</scope>
</reference>
<protein>
    <recommendedName>
        <fullName evidence="2">DUF5753 domain-containing protein</fullName>
    </recommendedName>
</protein>
<dbReference type="AlphaFoldDB" id="A0A3B0TSH7"/>
<name>A0A3B0TSH7_9ZZZZ</name>
<sequence length="223" mass="24374">MIRKTSCNHKKVNVPEGRQQISTAMQIESARQADGSTPLHQWHKEAAGYKLRYVPSTLPDMLCLSMAPEQAGSLADIKDGARGGVRGGGVENVLDGVTLADMDVEIAMPVQTLQDLAAQTGLWRNASPKGCRRQLELMALTCEAAYPALRLHLYDGSQTYSAPYTVFGKARAAIYIGDAYLVVTAVDQVQAFVRHFDELVRQTVFSPDAVHETLTYFASKTAK</sequence>
<dbReference type="EMBL" id="UOEM01000097">
    <property type="protein sequence ID" value="VAW16377.1"/>
    <property type="molecule type" value="Genomic_DNA"/>
</dbReference>
<evidence type="ECO:0008006" key="2">
    <source>
        <dbReference type="Google" id="ProtNLM"/>
    </source>
</evidence>